<dbReference type="EMBL" id="CASHTH010001807">
    <property type="protein sequence ID" value="CAI8020190.1"/>
    <property type="molecule type" value="Genomic_DNA"/>
</dbReference>
<keyword evidence="2" id="KW-1185">Reference proteome</keyword>
<evidence type="ECO:0000313" key="2">
    <source>
        <dbReference type="Proteomes" id="UP001174909"/>
    </source>
</evidence>
<accession>A0AA35RYN8</accession>
<proteinExistence type="predicted"/>
<gene>
    <name evidence="1" type="ORF">GBAR_LOCUS12074</name>
</gene>
<dbReference type="AlphaFoldDB" id="A0AA35RYN8"/>
<evidence type="ECO:0000313" key="1">
    <source>
        <dbReference type="EMBL" id="CAI8020190.1"/>
    </source>
</evidence>
<name>A0AA35RYN8_GEOBA</name>
<protein>
    <submittedName>
        <fullName evidence="1">Uncharacterized protein</fullName>
    </submittedName>
</protein>
<sequence>MWVLRRTHCTVYVYWWCDVIDQENGLVSEGLIEPRVWFTSL</sequence>
<reference evidence="1" key="1">
    <citation type="submission" date="2023-03" db="EMBL/GenBank/DDBJ databases">
        <authorList>
            <person name="Steffen K."/>
            <person name="Cardenas P."/>
        </authorList>
    </citation>
    <scope>NUCLEOTIDE SEQUENCE</scope>
</reference>
<feature type="non-terminal residue" evidence="1">
    <location>
        <position position="1"/>
    </location>
</feature>
<organism evidence="1 2">
    <name type="scientific">Geodia barretti</name>
    <name type="common">Barrett's horny sponge</name>
    <dbReference type="NCBI Taxonomy" id="519541"/>
    <lineage>
        <taxon>Eukaryota</taxon>
        <taxon>Metazoa</taxon>
        <taxon>Porifera</taxon>
        <taxon>Demospongiae</taxon>
        <taxon>Heteroscleromorpha</taxon>
        <taxon>Tetractinellida</taxon>
        <taxon>Astrophorina</taxon>
        <taxon>Geodiidae</taxon>
        <taxon>Geodia</taxon>
    </lineage>
</organism>
<comment type="caution">
    <text evidence="1">The sequence shown here is derived from an EMBL/GenBank/DDBJ whole genome shotgun (WGS) entry which is preliminary data.</text>
</comment>
<dbReference type="Proteomes" id="UP001174909">
    <property type="component" value="Unassembled WGS sequence"/>
</dbReference>